<proteinExistence type="predicted"/>
<sequence length="76" mass="8504">MQAIEFETIAHGHTIRIPDTVPDGVRLKVRLLMDEEPATTAEGDLKALLAGMTEGLTDEDLSRPREFGRELPEWDT</sequence>
<evidence type="ECO:0000313" key="1">
    <source>
        <dbReference type="EMBL" id="PPK72557.1"/>
    </source>
</evidence>
<gene>
    <name evidence="1" type="ORF">B0F87_11740</name>
</gene>
<dbReference type="AlphaFoldDB" id="A0A2S6H534"/>
<reference evidence="1 2" key="1">
    <citation type="submission" date="2018-02" db="EMBL/GenBank/DDBJ databases">
        <title>Subsurface microbial communities from deep shales in Ohio and West Virginia, USA.</title>
        <authorList>
            <person name="Wrighton K."/>
        </authorList>
    </citation>
    <scope>NUCLEOTIDE SEQUENCE [LARGE SCALE GENOMIC DNA]</scope>
    <source>
        <strain evidence="1 2">OWC-DMM</strain>
    </source>
</reference>
<evidence type="ECO:0000313" key="2">
    <source>
        <dbReference type="Proteomes" id="UP000240010"/>
    </source>
</evidence>
<dbReference type="Proteomes" id="UP000240010">
    <property type="component" value="Unassembled WGS sequence"/>
</dbReference>
<comment type="caution">
    <text evidence="1">The sequence shown here is derived from an EMBL/GenBank/DDBJ whole genome shotgun (WGS) entry which is preliminary data.</text>
</comment>
<accession>A0A2S6H534</accession>
<name>A0A2S6H534_9GAMM</name>
<organism evidence="1 2">
    <name type="scientific">Methylobacter tundripaludum</name>
    <dbReference type="NCBI Taxonomy" id="173365"/>
    <lineage>
        <taxon>Bacteria</taxon>
        <taxon>Pseudomonadati</taxon>
        <taxon>Pseudomonadota</taxon>
        <taxon>Gammaproteobacteria</taxon>
        <taxon>Methylococcales</taxon>
        <taxon>Methylococcaceae</taxon>
        <taxon>Methylobacter</taxon>
    </lineage>
</organism>
<dbReference type="EMBL" id="PTIZ01000017">
    <property type="protein sequence ID" value="PPK72557.1"/>
    <property type="molecule type" value="Genomic_DNA"/>
</dbReference>
<dbReference type="RefSeq" id="WP_104430395.1">
    <property type="nucleotide sequence ID" value="NZ_PTIZ01000017.1"/>
</dbReference>
<protein>
    <submittedName>
        <fullName evidence="1">Uncharacterized protein</fullName>
    </submittedName>
</protein>